<keyword evidence="4" id="KW-1185">Reference proteome</keyword>
<name>A0ABD0L6I9_9CAEN</name>
<feature type="signal peptide" evidence="2">
    <location>
        <begin position="1"/>
        <end position="20"/>
    </location>
</feature>
<dbReference type="AlphaFoldDB" id="A0ABD0L6I9"/>
<reference evidence="3 4" key="1">
    <citation type="journal article" date="2023" name="Sci. Data">
        <title>Genome assembly of the Korean intertidal mud-creeper Batillaria attramentaria.</title>
        <authorList>
            <person name="Patra A.K."/>
            <person name="Ho P.T."/>
            <person name="Jun S."/>
            <person name="Lee S.J."/>
            <person name="Kim Y."/>
            <person name="Won Y.J."/>
        </authorList>
    </citation>
    <scope>NUCLEOTIDE SEQUENCE [LARGE SCALE GENOMIC DNA]</scope>
    <source>
        <strain evidence="3">Wonlab-2016</strain>
    </source>
</reference>
<dbReference type="EMBL" id="JACVVK020000079">
    <property type="protein sequence ID" value="KAK7494938.1"/>
    <property type="molecule type" value="Genomic_DNA"/>
</dbReference>
<feature type="chain" id="PRO_5044760126" description="Vesicular, overexpressed in cancer, prosurvival protein 1" evidence="2">
    <location>
        <begin position="21"/>
        <end position="113"/>
    </location>
</feature>
<gene>
    <name evidence="3" type="ORF">BaRGS_00013817</name>
</gene>
<keyword evidence="1" id="KW-0812">Transmembrane</keyword>
<dbReference type="Proteomes" id="UP001519460">
    <property type="component" value="Unassembled WGS sequence"/>
</dbReference>
<protein>
    <recommendedName>
        <fullName evidence="5">Vesicular, overexpressed in cancer, prosurvival protein 1</fullName>
    </recommendedName>
</protein>
<organism evidence="3 4">
    <name type="scientific">Batillaria attramentaria</name>
    <dbReference type="NCBI Taxonomy" id="370345"/>
    <lineage>
        <taxon>Eukaryota</taxon>
        <taxon>Metazoa</taxon>
        <taxon>Spiralia</taxon>
        <taxon>Lophotrochozoa</taxon>
        <taxon>Mollusca</taxon>
        <taxon>Gastropoda</taxon>
        <taxon>Caenogastropoda</taxon>
        <taxon>Sorbeoconcha</taxon>
        <taxon>Cerithioidea</taxon>
        <taxon>Batillariidae</taxon>
        <taxon>Batillaria</taxon>
    </lineage>
</organism>
<sequence length="113" mass="13190">MAAKTSVAAFTVLCLKLVEGYYCDSDKCSDDEYCCGYNLCCKSYKVWDLWYFWCGLLFFMFLLSMCGCLWRLRSRNPVFISGYNYTPLNQESAFVHTVSLLHNSWCNSFMLTH</sequence>
<keyword evidence="1" id="KW-0472">Membrane</keyword>
<evidence type="ECO:0000313" key="3">
    <source>
        <dbReference type="EMBL" id="KAK7494938.1"/>
    </source>
</evidence>
<evidence type="ECO:0008006" key="5">
    <source>
        <dbReference type="Google" id="ProtNLM"/>
    </source>
</evidence>
<evidence type="ECO:0000256" key="2">
    <source>
        <dbReference type="SAM" id="SignalP"/>
    </source>
</evidence>
<evidence type="ECO:0000313" key="4">
    <source>
        <dbReference type="Proteomes" id="UP001519460"/>
    </source>
</evidence>
<comment type="caution">
    <text evidence="3">The sequence shown here is derived from an EMBL/GenBank/DDBJ whole genome shotgun (WGS) entry which is preliminary data.</text>
</comment>
<evidence type="ECO:0000256" key="1">
    <source>
        <dbReference type="SAM" id="Phobius"/>
    </source>
</evidence>
<proteinExistence type="predicted"/>
<keyword evidence="1" id="KW-1133">Transmembrane helix</keyword>
<accession>A0ABD0L6I9</accession>
<feature type="transmembrane region" description="Helical" evidence="1">
    <location>
        <begin position="50"/>
        <end position="70"/>
    </location>
</feature>
<keyword evidence="2" id="KW-0732">Signal</keyword>